<evidence type="ECO:0000259" key="2">
    <source>
        <dbReference type="PROSITE" id="PS50801"/>
    </source>
</evidence>
<accession>A0A8J3RES0</accession>
<dbReference type="InterPro" id="IPR036513">
    <property type="entry name" value="STAS_dom_sf"/>
</dbReference>
<dbReference type="SUPFAM" id="SSF52091">
    <property type="entry name" value="SpoIIaa-like"/>
    <property type="match status" value="1"/>
</dbReference>
<protein>
    <recommendedName>
        <fullName evidence="2">STAS domain-containing protein</fullName>
    </recommendedName>
</protein>
<organism evidence="3 4">
    <name type="scientific">Sphaerimonospora thailandensis</name>
    <dbReference type="NCBI Taxonomy" id="795644"/>
    <lineage>
        <taxon>Bacteria</taxon>
        <taxon>Bacillati</taxon>
        <taxon>Actinomycetota</taxon>
        <taxon>Actinomycetes</taxon>
        <taxon>Streptosporangiales</taxon>
        <taxon>Streptosporangiaceae</taxon>
        <taxon>Sphaerimonospora</taxon>
    </lineage>
</organism>
<proteinExistence type="predicted"/>
<dbReference type="CDD" id="cd07043">
    <property type="entry name" value="STAS_anti-anti-sigma_factors"/>
    <property type="match status" value="1"/>
</dbReference>
<dbReference type="Pfam" id="PF13466">
    <property type="entry name" value="STAS_2"/>
    <property type="match status" value="1"/>
</dbReference>
<dbReference type="RefSeq" id="WP_204019010.1">
    <property type="nucleotide sequence ID" value="NZ_BOOG01000087.1"/>
</dbReference>
<dbReference type="InterPro" id="IPR058548">
    <property type="entry name" value="MlaB-like_STAS"/>
</dbReference>
<name>A0A8J3RES0_9ACTN</name>
<dbReference type="Proteomes" id="UP000610966">
    <property type="component" value="Unassembled WGS sequence"/>
</dbReference>
<keyword evidence="4" id="KW-1185">Reference proteome</keyword>
<comment type="caution">
    <text evidence="3">The sequence shown here is derived from an EMBL/GenBank/DDBJ whole genome shotgun (WGS) entry which is preliminary data.</text>
</comment>
<dbReference type="AlphaFoldDB" id="A0A8J3RES0"/>
<dbReference type="EMBL" id="BOOG01000087">
    <property type="protein sequence ID" value="GIH73380.1"/>
    <property type="molecule type" value="Genomic_DNA"/>
</dbReference>
<evidence type="ECO:0000313" key="3">
    <source>
        <dbReference type="EMBL" id="GIH73380.1"/>
    </source>
</evidence>
<feature type="domain" description="STAS" evidence="2">
    <location>
        <begin position="47"/>
        <end position="134"/>
    </location>
</feature>
<evidence type="ECO:0000313" key="4">
    <source>
        <dbReference type="Proteomes" id="UP000610966"/>
    </source>
</evidence>
<evidence type="ECO:0000256" key="1">
    <source>
        <dbReference type="SAM" id="MobiDB-lite"/>
    </source>
</evidence>
<gene>
    <name evidence="3" type="ORF">Mth01_56330</name>
</gene>
<dbReference type="Gene3D" id="3.30.750.24">
    <property type="entry name" value="STAS domain"/>
    <property type="match status" value="1"/>
</dbReference>
<reference evidence="3" key="1">
    <citation type="submission" date="2021-01" db="EMBL/GenBank/DDBJ databases">
        <title>Whole genome shotgun sequence of Sphaerimonospora thailandensis NBRC 107569.</title>
        <authorList>
            <person name="Komaki H."/>
            <person name="Tamura T."/>
        </authorList>
    </citation>
    <scope>NUCLEOTIDE SEQUENCE</scope>
    <source>
        <strain evidence="3">NBRC 107569</strain>
    </source>
</reference>
<dbReference type="PROSITE" id="PS50801">
    <property type="entry name" value="STAS"/>
    <property type="match status" value="1"/>
</dbReference>
<dbReference type="InterPro" id="IPR002645">
    <property type="entry name" value="STAS_dom"/>
</dbReference>
<feature type="region of interest" description="Disordered" evidence="1">
    <location>
        <begin position="1"/>
        <end position="26"/>
    </location>
</feature>
<sequence>MTPPASPPADIGGNPERGNPKHGDPRHVVLYTDRHLHVTWSSLDSSVRLSGEVDVSNSAALASALARVRDPDRGIVVDAAELRFIDLSGLRALLHPSLRQRGPGRGPDGKGVRLRNVPPYLERLLRLLDGSECR</sequence>